<dbReference type="InterPro" id="IPR027417">
    <property type="entry name" value="P-loop_NTPase"/>
</dbReference>
<dbReference type="SUPFAM" id="SSF52540">
    <property type="entry name" value="P-loop containing nucleoside triphosphate hydrolases"/>
    <property type="match status" value="1"/>
</dbReference>
<dbReference type="PRINTS" id="PR00449">
    <property type="entry name" value="RASTRNSFRMNG"/>
</dbReference>
<evidence type="ECO:0000313" key="6">
    <source>
        <dbReference type="EMBL" id="CDI54531.1"/>
    </source>
</evidence>
<dbReference type="GO" id="GO:0005770">
    <property type="term" value="C:late endosome"/>
    <property type="evidence" value="ECO:0007669"/>
    <property type="project" value="TreeGrafter"/>
</dbReference>
<feature type="region of interest" description="Disordered" evidence="5">
    <location>
        <begin position="607"/>
        <end position="639"/>
    </location>
</feature>
<dbReference type="FunFam" id="3.40.50.300:FF:001447">
    <property type="entry name" value="Ras-related protein Rab-1B"/>
    <property type="match status" value="1"/>
</dbReference>
<sequence>MPAKIIPRGTGGGRDAGPSTSSASPRKPSGPASPTMQRQRSGGDAASALQSSAVAAIGSIRTLASISSSSTSLHPITPKRAIKVVLIGDGNAGKTSIRNRFLTDTFYPSYRATIGADFITKTVPVDPLNPDGEKATLQIWDTAGQERFQSLGSAFYRGADAVILAFDVTKGEEALERVEAWFRVFMEKAPGPSDDGEKARFTWICAGNKSDLLSEEGAKGGVQRERVREVLDRLVERSEGQVDWGLDKGEDGVRPSGAEEPANPAEVLSRPDPNGAEQTPRQPATPDGTRGPKSTGPTPLSLKNLANGSVSASKTRVDEYKLSRKSLNSIVAKAKSHAVEGSDADEAQVDGGTVNTMYATPYNTMSALPQLSNSPTAKSDATRQQDNTMPDTAGSGFLSSWMSRSKSKASTLKPNAGGRRHDKRQSIKSIEVFQVSDQEIDSDASTSGTADRRFAFPSSGKNRATQTPPRSTRTDSGGLGAVSMKDRQRVDSTMSLNAPSVYHTPRSSLLLGASPTPRATLGIPSSGKDDGSMKYGHGRNQSNASSLRIDSTHDEGSADSGSNGRKELKHKQSIASSTTLSVATVKPHHGRTRDLMLGAPKSINDLFQPNASMSSSADHSLSVPMSPPLSPPPPKTPSTISLPIEPLPPPPAVPGEIETGFTLFYTSAKTGHNVERMFRHIVHRVVTSQAYEASLVSSDGETEEERNERERREAELMRRTIRLASGKNPDSKWLGCC</sequence>
<dbReference type="CDD" id="cd00154">
    <property type="entry name" value="Rab"/>
    <property type="match status" value="1"/>
</dbReference>
<comment type="similarity">
    <text evidence="1">Belongs to the small GTPase superfamily. Rab family.</text>
</comment>
<feature type="compositionally biased region" description="Basic and acidic residues" evidence="5">
    <location>
        <begin position="242"/>
        <end position="253"/>
    </location>
</feature>
<dbReference type="GO" id="GO:0003924">
    <property type="term" value="F:GTPase activity"/>
    <property type="evidence" value="ECO:0007669"/>
    <property type="project" value="InterPro"/>
</dbReference>
<dbReference type="PANTHER" id="PTHR47981">
    <property type="entry name" value="RAB FAMILY"/>
    <property type="match status" value="1"/>
</dbReference>
<keyword evidence="4" id="KW-0636">Prenylation</keyword>
<keyword evidence="3" id="KW-0342">GTP-binding</keyword>
<feature type="region of interest" description="Disordered" evidence="5">
    <location>
        <begin position="242"/>
        <end position="317"/>
    </location>
</feature>
<feature type="compositionally biased region" description="Polar residues" evidence="5">
    <location>
        <begin position="366"/>
        <end position="390"/>
    </location>
</feature>
<dbReference type="GO" id="GO:0000329">
    <property type="term" value="C:fungal-type vacuole membrane"/>
    <property type="evidence" value="ECO:0007669"/>
    <property type="project" value="TreeGrafter"/>
</dbReference>
<feature type="compositionally biased region" description="Low complexity" evidence="5">
    <location>
        <begin position="399"/>
        <end position="410"/>
    </location>
</feature>
<feature type="compositionally biased region" description="Polar residues" evidence="5">
    <location>
        <begin position="459"/>
        <end position="475"/>
    </location>
</feature>
<dbReference type="PROSITE" id="PS51419">
    <property type="entry name" value="RAB"/>
    <property type="match status" value="1"/>
</dbReference>
<evidence type="ECO:0000256" key="4">
    <source>
        <dbReference type="ARBA" id="ARBA00023289"/>
    </source>
</evidence>
<dbReference type="NCBIfam" id="TIGR00231">
    <property type="entry name" value="small_GTP"/>
    <property type="match status" value="1"/>
</dbReference>
<dbReference type="GO" id="GO:0005525">
    <property type="term" value="F:GTP binding"/>
    <property type="evidence" value="ECO:0007669"/>
    <property type="project" value="UniProtKB-KW"/>
</dbReference>
<accession>A0A077R629</accession>
<evidence type="ECO:0000256" key="2">
    <source>
        <dbReference type="ARBA" id="ARBA00022741"/>
    </source>
</evidence>
<dbReference type="SMART" id="SM00174">
    <property type="entry name" value="RHO"/>
    <property type="match status" value="1"/>
</dbReference>
<feature type="compositionally biased region" description="Polar residues" evidence="5">
    <location>
        <begin position="539"/>
        <end position="549"/>
    </location>
</feature>
<name>A0A077R629_9BASI</name>
<dbReference type="AlphaFoldDB" id="A0A077R629"/>
<feature type="compositionally biased region" description="Low complexity" evidence="5">
    <location>
        <begin position="612"/>
        <end position="624"/>
    </location>
</feature>
<feature type="compositionally biased region" description="Polar residues" evidence="5">
    <location>
        <begin position="304"/>
        <end position="314"/>
    </location>
</feature>
<proteinExistence type="inferred from homology"/>
<feature type="compositionally biased region" description="Pro residues" evidence="5">
    <location>
        <begin position="625"/>
        <end position="636"/>
    </location>
</feature>
<keyword evidence="2" id="KW-0547">Nucleotide-binding</keyword>
<protein>
    <submittedName>
        <fullName evidence="6">Related to YPT7-GTP-binding protein of the RAB family</fullName>
    </submittedName>
</protein>
<reference evidence="6" key="1">
    <citation type="journal article" date="2014" name="Genome Biol. Evol.">
        <title>Gene Loss Rather Than Gene Gain Is Associated with a Host Jump from Monocots to Dicots in the Smut Fungus Melanopsichium pennsylvanicum.</title>
        <authorList>
            <person name="Sharma R."/>
            <person name="Mishra B."/>
            <person name="Runge F."/>
            <person name="Thines M."/>
        </authorList>
    </citation>
    <scope>NUCLEOTIDE SEQUENCE</scope>
    <source>
        <strain evidence="6">4</strain>
    </source>
</reference>
<dbReference type="GO" id="GO:0032889">
    <property type="term" value="P:regulation of vacuole fusion, non-autophagic"/>
    <property type="evidence" value="ECO:0007669"/>
    <property type="project" value="TreeGrafter"/>
</dbReference>
<feature type="compositionally biased region" description="Polar residues" evidence="5">
    <location>
        <begin position="573"/>
        <end position="582"/>
    </location>
</feature>
<dbReference type="EMBL" id="HG529616">
    <property type="protein sequence ID" value="CDI54531.1"/>
    <property type="molecule type" value="Genomic_DNA"/>
</dbReference>
<dbReference type="SMART" id="SM00173">
    <property type="entry name" value="RAS"/>
    <property type="match status" value="1"/>
</dbReference>
<organism evidence="6">
    <name type="scientific">Melanopsichium pennsylvanicum 4</name>
    <dbReference type="NCBI Taxonomy" id="1398559"/>
    <lineage>
        <taxon>Eukaryota</taxon>
        <taxon>Fungi</taxon>
        <taxon>Dikarya</taxon>
        <taxon>Basidiomycota</taxon>
        <taxon>Ustilaginomycotina</taxon>
        <taxon>Ustilaginomycetes</taxon>
        <taxon>Ustilaginales</taxon>
        <taxon>Ustilaginaceae</taxon>
        <taxon>Melanopsichium</taxon>
    </lineage>
</organism>
<feature type="region of interest" description="Disordered" evidence="5">
    <location>
        <begin position="1"/>
        <end position="47"/>
    </location>
</feature>
<dbReference type="PANTHER" id="PTHR47981:SF20">
    <property type="entry name" value="RAS-RELATED PROTEIN RAB-7A"/>
    <property type="match status" value="1"/>
</dbReference>
<evidence type="ECO:0000256" key="3">
    <source>
        <dbReference type="ARBA" id="ARBA00023134"/>
    </source>
</evidence>
<dbReference type="InterPro" id="IPR005225">
    <property type="entry name" value="Small_GTP-bd"/>
</dbReference>
<dbReference type="PROSITE" id="PS51421">
    <property type="entry name" value="RAS"/>
    <property type="match status" value="1"/>
</dbReference>
<evidence type="ECO:0000256" key="1">
    <source>
        <dbReference type="ARBA" id="ARBA00006270"/>
    </source>
</evidence>
<dbReference type="SMART" id="SM00175">
    <property type="entry name" value="RAB"/>
    <property type="match status" value="1"/>
</dbReference>
<dbReference type="Pfam" id="PF00071">
    <property type="entry name" value="Ras"/>
    <property type="match status" value="1"/>
</dbReference>
<dbReference type="Gene3D" id="3.40.50.300">
    <property type="entry name" value="P-loop containing nucleotide triphosphate hydrolases"/>
    <property type="match status" value="1"/>
</dbReference>
<feature type="region of interest" description="Disordered" evidence="5">
    <location>
        <begin position="366"/>
        <end position="595"/>
    </location>
</feature>
<dbReference type="InterPro" id="IPR001806">
    <property type="entry name" value="Small_GTPase"/>
</dbReference>
<keyword evidence="4" id="KW-0449">Lipoprotein</keyword>
<evidence type="ECO:0000256" key="5">
    <source>
        <dbReference type="SAM" id="MobiDB-lite"/>
    </source>
</evidence>